<keyword evidence="2" id="KW-0805">Transcription regulation</keyword>
<name>A0A1I3Z8C2_9GAMM</name>
<evidence type="ECO:0000256" key="2">
    <source>
        <dbReference type="ARBA" id="ARBA00023015"/>
    </source>
</evidence>
<reference evidence="7" key="1">
    <citation type="submission" date="2016-10" db="EMBL/GenBank/DDBJ databases">
        <authorList>
            <person name="Varghese N."/>
            <person name="Submissions S."/>
        </authorList>
    </citation>
    <scope>NUCLEOTIDE SEQUENCE [LARGE SCALE GENOMIC DNA]</scope>
    <source>
        <strain evidence="7">DSM 11578</strain>
    </source>
</reference>
<dbReference type="Pfam" id="PF00126">
    <property type="entry name" value="HTH_1"/>
    <property type="match status" value="1"/>
</dbReference>
<dbReference type="PANTHER" id="PTHR30537:SF5">
    <property type="entry name" value="HTH-TYPE TRANSCRIPTIONAL ACTIVATOR TTDR-RELATED"/>
    <property type="match status" value="1"/>
</dbReference>
<dbReference type="EMBL" id="FOSH01000010">
    <property type="protein sequence ID" value="SFK40325.1"/>
    <property type="molecule type" value="Genomic_DNA"/>
</dbReference>
<dbReference type="PROSITE" id="PS50931">
    <property type="entry name" value="HTH_LYSR"/>
    <property type="match status" value="1"/>
</dbReference>
<dbReference type="SUPFAM" id="SSF53850">
    <property type="entry name" value="Periplasmic binding protein-like II"/>
    <property type="match status" value="1"/>
</dbReference>
<dbReference type="STRING" id="45496.SAMN04488079_11024"/>
<gene>
    <name evidence="6" type="ORF">SAMN04488079_11024</name>
</gene>
<dbReference type="PRINTS" id="PR00039">
    <property type="entry name" value="HTHLYSR"/>
</dbReference>
<evidence type="ECO:0000256" key="4">
    <source>
        <dbReference type="ARBA" id="ARBA00023163"/>
    </source>
</evidence>
<dbReference type="InterPro" id="IPR005119">
    <property type="entry name" value="LysR_subst-bd"/>
</dbReference>
<organism evidence="6 7">
    <name type="scientific">Methylophaga sulfidovorans</name>
    <dbReference type="NCBI Taxonomy" id="45496"/>
    <lineage>
        <taxon>Bacteria</taxon>
        <taxon>Pseudomonadati</taxon>
        <taxon>Pseudomonadota</taxon>
        <taxon>Gammaproteobacteria</taxon>
        <taxon>Thiotrichales</taxon>
        <taxon>Piscirickettsiaceae</taxon>
        <taxon>Methylophaga</taxon>
    </lineage>
</organism>
<dbReference type="FunFam" id="1.10.10.10:FF:000001">
    <property type="entry name" value="LysR family transcriptional regulator"/>
    <property type="match status" value="1"/>
</dbReference>
<keyword evidence="4" id="KW-0804">Transcription</keyword>
<evidence type="ECO:0000256" key="1">
    <source>
        <dbReference type="ARBA" id="ARBA00009437"/>
    </source>
</evidence>
<dbReference type="FunFam" id="3.40.190.290:FF:000001">
    <property type="entry name" value="Transcriptional regulator, LysR family"/>
    <property type="match status" value="1"/>
</dbReference>
<evidence type="ECO:0000259" key="5">
    <source>
        <dbReference type="PROSITE" id="PS50931"/>
    </source>
</evidence>
<dbReference type="RefSeq" id="WP_091713947.1">
    <property type="nucleotide sequence ID" value="NZ_FOSH01000010.1"/>
</dbReference>
<comment type="similarity">
    <text evidence="1">Belongs to the LysR transcriptional regulatory family.</text>
</comment>
<dbReference type="GO" id="GO:0003700">
    <property type="term" value="F:DNA-binding transcription factor activity"/>
    <property type="evidence" value="ECO:0007669"/>
    <property type="project" value="InterPro"/>
</dbReference>
<dbReference type="CDD" id="cd08422">
    <property type="entry name" value="PBP2_CrgA_like"/>
    <property type="match status" value="1"/>
</dbReference>
<protein>
    <submittedName>
        <fullName evidence="6">DNA-binding transcriptional regulator, LysR family</fullName>
    </submittedName>
</protein>
<dbReference type="OrthoDB" id="8885940at2"/>
<accession>A0A1I3Z8C2</accession>
<sequence>MQSLDDMVIFAAICDAGGFSAAARELGISTPVVSKKITALEKALGARLLFRSTRRISLTEEGRIFYHHCRKVISVANEAEAAVTYLNDTPRGLLRITAPVSFGSHQVAEAITGFLDVYPEVSIEMDASDRRVDLADEGYDIAIRLTREPPPLYVAKQLYTTHRVVCASPAYWKKYGKPKIPADLADHQAIVYTPNPNYNQWIFDKNTETETVAVKGRFSVNNTDAMLEAAIGGMGVIMLTSYTVDKAIASGQLEAVLEEYETPGPNIYAMYLPTMYLSSKARAFIDYMKVWFQKKTT</sequence>
<dbReference type="PANTHER" id="PTHR30537">
    <property type="entry name" value="HTH-TYPE TRANSCRIPTIONAL REGULATOR"/>
    <property type="match status" value="1"/>
</dbReference>
<dbReference type="Pfam" id="PF03466">
    <property type="entry name" value="LysR_substrate"/>
    <property type="match status" value="1"/>
</dbReference>
<proteinExistence type="inferred from homology"/>
<dbReference type="GO" id="GO:0043565">
    <property type="term" value="F:sequence-specific DNA binding"/>
    <property type="evidence" value="ECO:0007669"/>
    <property type="project" value="TreeGrafter"/>
</dbReference>
<dbReference type="SUPFAM" id="SSF46785">
    <property type="entry name" value="Winged helix' DNA-binding domain"/>
    <property type="match status" value="1"/>
</dbReference>
<dbReference type="GO" id="GO:0006351">
    <property type="term" value="P:DNA-templated transcription"/>
    <property type="evidence" value="ECO:0007669"/>
    <property type="project" value="TreeGrafter"/>
</dbReference>
<dbReference type="InterPro" id="IPR036388">
    <property type="entry name" value="WH-like_DNA-bd_sf"/>
</dbReference>
<evidence type="ECO:0000313" key="6">
    <source>
        <dbReference type="EMBL" id="SFK40325.1"/>
    </source>
</evidence>
<keyword evidence="3 6" id="KW-0238">DNA-binding</keyword>
<dbReference type="AlphaFoldDB" id="A0A1I3Z8C2"/>
<evidence type="ECO:0000313" key="7">
    <source>
        <dbReference type="Proteomes" id="UP000198924"/>
    </source>
</evidence>
<evidence type="ECO:0000256" key="3">
    <source>
        <dbReference type="ARBA" id="ARBA00023125"/>
    </source>
</evidence>
<dbReference type="InterPro" id="IPR036390">
    <property type="entry name" value="WH_DNA-bd_sf"/>
</dbReference>
<dbReference type="InterPro" id="IPR000847">
    <property type="entry name" value="LysR_HTH_N"/>
</dbReference>
<feature type="domain" description="HTH lysR-type" evidence="5">
    <location>
        <begin position="1"/>
        <end position="59"/>
    </location>
</feature>
<dbReference type="Proteomes" id="UP000198924">
    <property type="component" value="Unassembled WGS sequence"/>
</dbReference>
<dbReference type="Gene3D" id="3.40.190.290">
    <property type="match status" value="1"/>
</dbReference>
<dbReference type="InterPro" id="IPR058163">
    <property type="entry name" value="LysR-type_TF_proteobact-type"/>
</dbReference>
<keyword evidence="7" id="KW-1185">Reference proteome</keyword>
<dbReference type="Gene3D" id="1.10.10.10">
    <property type="entry name" value="Winged helix-like DNA-binding domain superfamily/Winged helix DNA-binding domain"/>
    <property type="match status" value="1"/>
</dbReference>